<keyword evidence="9" id="KW-0677">Repeat</keyword>
<comment type="caution">
    <text evidence="26">The sequence shown here is derived from an EMBL/GenBank/DDBJ whole genome shotgun (WGS) entry which is preliminary data.</text>
</comment>
<dbReference type="InterPro" id="IPR017441">
    <property type="entry name" value="Protein_kinase_ATP_BS"/>
</dbReference>
<evidence type="ECO:0000256" key="23">
    <source>
        <dbReference type="SAM" id="MobiDB-lite"/>
    </source>
</evidence>
<dbReference type="InterPro" id="IPR002011">
    <property type="entry name" value="Tyr_kinase_rcpt_2_CS"/>
</dbReference>
<dbReference type="GO" id="GO:0042593">
    <property type="term" value="P:glucose homeostasis"/>
    <property type="evidence" value="ECO:0007669"/>
    <property type="project" value="TreeGrafter"/>
</dbReference>
<comment type="catalytic activity">
    <reaction evidence="20 22">
        <text>L-tyrosyl-[protein] + ATP = O-phospho-L-tyrosyl-[protein] + ADP + H(+)</text>
        <dbReference type="Rhea" id="RHEA:10596"/>
        <dbReference type="Rhea" id="RHEA-COMP:10136"/>
        <dbReference type="Rhea" id="RHEA-COMP:20101"/>
        <dbReference type="ChEBI" id="CHEBI:15378"/>
        <dbReference type="ChEBI" id="CHEBI:30616"/>
        <dbReference type="ChEBI" id="CHEBI:46858"/>
        <dbReference type="ChEBI" id="CHEBI:61978"/>
        <dbReference type="ChEBI" id="CHEBI:456216"/>
        <dbReference type="EC" id="2.7.10.1"/>
    </reaction>
</comment>
<dbReference type="GO" id="GO:0005899">
    <property type="term" value="C:insulin receptor complex"/>
    <property type="evidence" value="ECO:0007669"/>
    <property type="project" value="TreeGrafter"/>
</dbReference>
<evidence type="ECO:0000256" key="5">
    <source>
        <dbReference type="ARBA" id="ARBA00022685"/>
    </source>
</evidence>
<dbReference type="PRINTS" id="PR00109">
    <property type="entry name" value="TYRKINASE"/>
</dbReference>
<dbReference type="InterPro" id="IPR000719">
    <property type="entry name" value="Prot_kinase_dom"/>
</dbReference>
<dbReference type="InterPro" id="IPR008266">
    <property type="entry name" value="Tyr_kinase_AS"/>
</dbReference>
<keyword evidence="10 21" id="KW-0547">Nucleotide-binding</keyword>
<dbReference type="PROSITE" id="PS50853">
    <property type="entry name" value="FN3"/>
    <property type="match status" value="2"/>
</dbReference>
<dbReference type="EMBL" id="CALOZG010000013">
    <property type="protein sequence ID" value="CAH4031301.1"/>
    <property type="molecule type" value="Genomic_DNA"/>
</dbReference>
<evidence type="ECO:0000256" key="17">
    <source>
        <dbReference type="ARBA" id="ARBA00023170"/>
    </source>
</evidence>
<dbReference type="InterPro" id="IPR050122">
    <property type="entry name" value="RTK"/>
</dbReference>
<evidence type="ECO:0000256" key="22">
    <source>
        <dbReference type="RuleBase" id="RU000312"/>
    </source>
</evidence>
<dbReference type="Pfam" id="PF07714">
    <property type="entry name" value="PK_Tyr_Ser-Thr"/>
    <property type="match status" value="1"/>
</dbReference>
<dbReference type="InterPro" id="IPR013783">
    <property type="entry name" value="Ig-like_fold"/>
</dbReference>
<dbReference type="Gene3D" id="3.30.200.20">
    <property type="entry name" value="Phosphorylase Kinase, domain 1"/>
    <property type="match status" value="1"/>
</dbReference>
<dbReference type="SUPFAM" id="SSF52058">
    <property type="entry name" value="L domain-like"/>
    <property type="match status" value="2"/>
</dbReference>
<evidence type="ECO:0000256" key="19">
    <source>
        <dbReference type="ARBA" id="ARBA00023211"/>
    </source>
</evidence>
<evidence type="ECO:0000256" key="11">
    <source>
        <dbReference type="ARBA" id="ARBA00022777"/>
    </source>
</evidence>
<organism evidence="26 27">
    <name type="scientific">Pieris brassicae</name>
    <name type="common">White butterfly</name>
    <name type="synonym">Large white butterfly</name>
    <dbReference type="NCBI Taxonomy" id="7116"/>
    <lineage>
        <taxon>Eukaryota</taxon>
        <taxon>Metazoa</taxon>
        <taxon>Ecdysozoa</taxon>
        <taxon>Arthropoda</taxon>
        <taxon>Hexapoda</taxon>
        <taxon>Insecta</taxon>
        <taxon>Pterygota</taxon>
        <taxon>Neoptera</taxon>
        <taxon>Endopterygota</taxon>
        <taxon>Lepidoptera</taxon>
        <taxon>Glossata</taxon>
        <taxon>Ditrysia</taxon>
        <taxon>Papilionoidea</taxon>
        <taxon>Pieridae</taxon>
        <taxon>Pierinae</taxon>
        <taxon>Pieris</taxon>
    </lineage>
</organism>
<dbReference type="GO" id="GO:0005524">
    <property type="term" value="F:ATP binding"/>
    <property type="evidence" value="ECO:0007669"/>
    <property type="project" value="UniProtKB-UniRule"/>
</dbReference>
<keyword evidence="5" id="KW-0165">Cleavage on pair of basic residues</keyword>
<reference evidence="26" key="1">
    <citation type="submission" date="2022-05" db="EMBL/GenBank/DDBJ databases">
        <authorList>
            <person name="Okamura Y."/>
        </authorList>
    </citation>
    <scope>NUCLEOTIDE SEQUENCE</scope>
</reference>
<dbReference type="InterPro" id="IPR020635">
    <property type="entry name" value="Tyr_kinase_cat_dom"/>
</dbReference>
<dbReference type="InterPro" id="IPR006211">
    <property type="entry name" value="Furin-like_Cys-rich_dom"/>
</dbReference>
<keyword evidence="15" id="KW-0829">Tyrosine-protein kinase</keyword>
<dbReference type="InterPro" id="IPR000494">
    <property type="entry name" value="Rcpt_L-dom"/>
</dbReference>
<dbReference type="EC" id="2.7.10.1" evidence="22"/>
<keyword evidence="12 21" id="KW-0067">ATP-binding</keyword>
<dbReference type="InterPro" id="IPR036941">
    <property type="entry name" value="Rcpt_L-dom_sf"/>
</dbReference>
<dbReference type="InterPro" id="IPR011009">
    <property type="entry name" value="Kinase-like_dom_sf"/>
</dbReference>
<feature type="domain" description="Fibronectin type-III" evidence="25">
    <location>
        <begin position="698"/>
        <end position="802"/>
    </location>
</feature>
<evidence type="ECO:0000256" key="16">
    <source>
        <dbReference type="ARBA" id="ARBA00023157"/>
    </source>
</evidence>
<dbReference type="SUPFAM" id="SSF57184">
    <property type="entry name" value="Growth factor receptor domain"/>
    <property type="match status" value="1"/>
</dbReference>
<evidence type="ECO:0000256" key="14">
    <source>
        <dbReference type="ARBA" id="ARBA00023136"/>
    </source>
</evidence>
<evidence type="ECO:0000256" key="6">
    <source>
        <dbReference type="ARBA" id="ARBA00022692"/>
    </source>
</evidence>
<dbReference type="InterPro" id="IPR001245">
    <property type="entry name" value="Ser-Thr/Tyr_kinase_cat_dom"/>
</dbReference>
<feature type="domain" description="Fibronectin type-III" evidence="25">
    <location>
        <begin position="938"/>
        <end position="1044"/>
    </location>
</feature>
<dbReference type="CDD" id="cd00063">
    <property type="entry name" value="FN3"/>
    <property type="match status" value="2"/>
</dbReference>
<keyword evidence="7" id="KW-0479">Metal-binding</keyword>
<name>A0A9P0TQ08_PIEBR</name>
<keyword evidence="14" id="KW-0472">Membrane</keyword>
<dbReference type="InterPro" id="IPR009030">
    <property type="entry name" value="Growth_fac_rcpt_cys_sf"/>
</dbReference>
<evidence type="ECO:0000256" key="1">
    <source>
        <dbReference type="ARBA" id="ARBA00001936"/>
    </source>
</evidence>
<dbReference type="InterPro" id="IPR003961">
    <property type="entry name" value="FN3_dom"/>
</dbReference>
<dbReference type="Gene3D" id="1.10.510.10">
    <property type="entry name" value="Transferase(Phosphotransferase) domain 1"/>
    <property type="match status" value="1"/>
</dbReference>
<dbReference type="CDD" id="cd00064">
    <property type="entry name" value="FU"/>
    <property type="match status" value="1"/>
</dbReference>
<dbReference type="InterPro" id="IPR006212">
    <property type="entry name" value="Furin_repeat"/>
</dbReference>
<dbReference type="Pfam" id="PF00757">
    <property type="entry name" value="Furin-like"/>
    <property type="match status" value="1"/>
</dbReference>
<dbReference type="GO" id="GO:0005009">
    <property type="term" value="F:insulin receptor activity"/>
    <property type="evidence" value="ECO:0007669"/>
    <property type="project" value="TreeGrafter"/>
</dbReference>
<dbReference type="InterPro" id="IPR036116">
    <property type="entry name" value="FN3_sf"/>
</dbReference>
<evidence type="ECO:0000256" key="10">
    <source>
        <dbReference type="ARBA" id="ARBA00022741"/>
    </source>
</evidence>
<feature type="domain" description="Protein kinase" evidence="24">
    <location>
        <begin position="1111"/>
        <end position="1391"/>
    </location>
</feature>
<dbReference type="GO" id="GO:0043560">
    <property type="term" value="F:insulin receptor substrate binding"/>
    <property type="evidence" value="ECO:0007669"/>
    <property type="project" value="TreeGrafter"/>
</dbReference>
<dbReference type="PANTHER" id="PTHR24416:SF525">
    <property type="entry name" value="INSULIN-LIKE RECEPTOR"/>
    <property type="match status" value="1"/>
</dbReference>
<dbReference type="PANTHER" id="PTHR24416">
    <property type="entry name" value="TYROSINE-PROTEIN KINASE RECEPTOR"/>
    <property type="match status" value="1"/>
</dbReference>
<evidence type="ECO:0000256" key="2">
    <source>
        <dbReference type="ARBA" id="ARBA00004479"/>
    </source>
</evidence>
<proteinExistence type="inferred from homology"/>
<evidence type="ECO:0000256" key="7">
    <source>
        <dbReference type="ARBA" id="ARBA00022723"/>
    </source>
</evidence>
<keyword evidence="6 22" id="KW-0812">Transmembrane</keyword>
<keyword evidence="11" id="KW-0418">Kinase</keyword>
<keyword evidence="4" id="KW-0808">Transferase</keyword>
<accession>A0A9P0TQ08</accession>
<dbReference type="SUPFAM" id="SSF49265">
    <property type="entry name" value="Fibronectin type III"/>
    <property type="match status" value="2"/>
</dbReference>
<sequence>MAPRASLPSAACGHQPIILCYYTVWLIKVVPKEKTTTPIFELSSGYVVRRVTALAVMRRGCDWVAWPLVASGLLLFCNHAYAIDMIAPGICPSIDIRNNPDHMQKLQDCRVIEGHLNIVLMERATPLSFANYTFPNLREVTGYILIYRLRGVRNLGELFPNLAVIRGLQLFKDYALVIFDNEGLESLGLRSLTRIERGAVRIQNNDRLCYINTIDWSKIVIDGSNNIIRSNYDTRLCGLCPNAQSRLEDHRQQHLQCPADPSGHLLCWDEKYCQKRECPSSCGERACTENGTCCNVTCLGGCDGPQPSDCHVCANFSFRYGAERTCVERCPANTYQLARRCVSEEECRSMVIPQAMDGRSQPNIKAYKILDNDKCVYTCPSGYMETGEPHNSLCKPCPVTGCKQDCEGGKIDSVASAEKFRGCTHIRGGLEIALRASGGNTMAVLENALGAIREIDGALRVVRSYPLVSLMFLKNLERIGRSITDKGQSLHIFNNLNLELLWDWSTGKKIQIMSGRLFIHFNPKLCFSQIEMLKNMTLSPMTTFTDLDVSKDNNGDQASCFQDSLHLKVSSLVKGVAILTWDMYCSEDTRKLIGYSIYYIQAEHNVTFYGQRDACSDTWNVIDITIDEARNSTRPLPTNKKKLLENPCNEVQPLFHPLTPLQPFTRYAAYVKTYTTRDRKGAQSPIIYFTTMPGNPSPPRSVTVENLREHSTIIKWQAPVMPNGTIESYRIEVQANAYNQHKILTDNLNYCSNPTALANMIAVRGEEPVEKKEDRVTGDVKSETCACKEESKPIVRFNTEAEEERVESIDFENELQNHVYVKQGSRSSQSSSSRVRRSIDTSVNSMLVILSEIHEPRLGYNYTNETDGGYVKSLYYEVGGNQRSIFVENLRHFTWYTVNIWACRKKHDNETVDDYNESWCSERAFYNFRTLEQLNADIVSNVRAEMVMSNKTLPEVNVTWTPPDDPNGFVVAYNVYHSRVADNSPEQLDIGLTSCIRSDDYERNGRSFVIRALVSGNYSIRVTPLTVSGAGNVSSDVYIFIPDARADSSYDWVWGVVGGCAVVVCAAALGTWYARRALHTQDNNKLFARVNPEYVSTVYVPDEWEVPRSSIECIRELGQGSFGMVYEGIAKNLEKGKPETRCAVKTVNEHATDRERIEFLNEASVMKAFDTFHVVRLLGVVSRGQPTLVVMELMEQGDLKTYLRSHRPDADSSLPRKGPAPSPPTLQNILQMAIEIADGMAYLSAKKFVHRDLAARNCMVAGDLTVKVGDFGMTRDIYETDYYRKGTKGLLPVRWMSPESLKDGVFSSNTDAWSYGVVLWEMATLAMQPYQGLSNEQVVRYVVEGGVMERPEHCPDRLYELMRACWAHRPTARPSFLQLVAELAPSAQPYFRHRSFYHTPQGQEMYAMQRTAAEDDTEVQEMNVGAVASGSGSNLFGVSGRLASWVRELSSLRSRTSDDAAAEPLQPLQPPNGTLPRPPPC</sequence>
<keyword evidence="13" id="KW-1133">Transmembrane helix</keyword>
<dbReference type="CDD" id="cd05032">
    <property type="entry name" value="PTKc_InsR_like"/>
    <property type="match status" value="1"/>
</dbReference>
<dbReference type="SUPFAM" id="SSF56112">
    <property type="entry name" value="Protein kinase-like (PK-like)"/>
    <property type="match status" value="1"/>
</dbReference>
<protein>
    <recommendedName>
        <fullName evidence="22">Tyrosine-protein kinase receptor</fullName>
        <ecNumber evidence="22">2.7.10.1</ecNumber>
    </recommendedName>
</protein>
<dbReference type="Pfam" id="PF01030">
    <property type="entry name" value="Recep_L_domain"/>
    <property type="match status" value="2"/>
</dbReference>
<evidence type="ECO:0000256" key="4">
    <source>
        <dbReference type="ARBA" id="ARBA00022679"/>
    </source>
</evidence>
<dbReference type="PROSITE" id="PS00109">
    <property type="entry name" value="PROTEIN_KINASE_TYR"/>
    <property type="match status" value="1"/>
</dbReference>
<evidence type="ECO:0000313" key="26">
    <source>
        <dbReference type="EMBL" id="CAH4031301.1"/>
    </source>
</evidence>
<dbReference type="GO" id="GO:0051897">
    <property type="term" value="P:positive regulation of phosphatidylinositol 3-kinase/protein kinase B signal transduction"/>
    <property type="evidence" value="ECO:0007669"/>
    <property type="project" value="TreeGrafter"/>
</dbReference>
<comment type="cofactor">
    <cofactor evidence="1">
        <name>Mn(2+)</name>
        <dbReference type="ChEBI" id="CHEBI:29035"/>
    </cofactor>
</comment>
<evidence type="ECO:0000256" key="9">
    <source>
        <dbReference type="ARBA" id="ARBA00022737"/>
    </source>
</evidence>
<keyword evidence="18" id="KW-0325">Glycoprotein</keyword>
<dbReference type="FunFam" id="1.10.510.10:FF:000528">
    <property type="entry name" value="Tyrosine-protein kinase receptor"/>
    <property type="match status" value="1"/>
</dbReference>
<dbReference type="Gene3D" id="2.10.220.10">
    <property type="entry name" value="Hormone Receptor, Insulin-like Growth Factor Receptor 1, Chain A, domain 2"/>
    <property type="match status" value="1"/>
</dbReference>
<dbReference type="SMART" id="SM00219">
    <property type="entry name" value="TyrKc"/>
    <property type="match status" value="1"/>
</dbReference>
<comment type="similarity">
    <text evidence="22">Belongs to the protein kinase superfamily. Tyr protein kinase family. Insulin receptor subfamily.</text>
</comment>
<keyword evidence="27" id="KW-1185">Reference proteome</keyword>
<evidence type="ECO:0000256" key="13">
    <source>
        <dbReference type="ARBA" id="ARBA00022989"/>
    </source>
</evidence>
<dbReference type="PROSITE" id="PS00107">
    <property type="entry name" value="PROTEIN_KINASE_ATP"/>
    <property type="match status" value="1"/>
</dbReference>
<evidence type="ECO:0000256" key="8">
    <source>
        <dbReference type="ARBA" id="ARBA00022729"/>
    </source>
</evidence>
<evidence type="ECO:0000256" key="20">
    <source>
        <dbReference type="ARBA" id="ARBA00051243"/>
    </source>
</evidence>
<dbReference type="SMART" id="SM00261">
    <property type="entry name" value="FU"/>
    <property type="match status" value="1"/>
</dbReference>
<dbReference type="GO" id="GO:0030424">
    <property type="term" value="C:axon"/>
    <property type="evidence" value="ECO:0007669"/>
    <property type="project" value="TreeGrafter"/>
</dbReference>
<evidence type="ECO:0000313" key="27">
    <source>
        <dbReference type="Proteomes" id="UP001152562"/>
    </source>
</evidence>
<keyword evidence="19" id="KW-0464">Manganese</keyword>
<comment type="subcellular location">
    <subcellularLocation>
        <location evidence="2">Membrane</location>
        <topology evidence="2">Single-pass type I membrane protein</topology>
    </subcellularLocation>
</comment>
<keyword evidence="8" id="KW-0732">Signal</keyword>
<dbReference type="PROSITE" id="PS00239">
    <property type="entry name" value="RECEPTOR_TYR_KIN_II"/>
    <property type="match status" value="1"/>
</dbReference>
<dbReference type="Gene3D" id="3.80.20.20">
    <property type="entry name" value="Receptor L-domain"/>
    <property type="match status" value="2"/>
</dbReference>
<evidence type="ECO:0000259" key="24">
    <source>
        <dbReference type="PROSITE" id="PS50011"/>
    </source>
</evidence>
<feature type="region of interest" description="Disordered" evidence="23">
    <location>
        <begin position="1455"/>
        <end position="1481"/>
    </location>
</feature>
<evidence type="ECO:0000256" key="18">
    <source>
        <dbReference type="ARBA" id="ARBA00023180"/>
    </source>
</evidence>
<gene>
    <name evidence="26" type="ORF">PIBRA_LOCUS7839</name>
</gene>
<dbReference type="Proteomes" id="UP001152562">
    <property type="component" value="Unassembled WGS sequence"/>
</dbReference>
<dbReference type="Gene3D" id="2.60.40.10">
    <property type="entry name" value="Immunoglobulins"/>
    <property type="match status" value="3"/>
</dbReference>
<dbReference type="GO" id="GO:0043410">
    <property type="term" value="P:positive regulation of MAPK cascade"/>
    <property type="evidence" value="ECO:0007669"/>
    <property type="project" value="TreeGrafter"/>
</dbReference>
<keyword evidence="17 22" id="KW-0675">Receptor</keyword>
<dbReference type="FunFam" id="3.30.200.20:FF:000026">
    <property type="entry name" value="Tyrosine-protein kinase receptor"/>
    <property type="match status" value="1"/>
</dbReference>
<dbReference type="PROSITE" id="PS50011">
    <property type="entry name" value="PROTEIN_KINASE_DOM"/>
    <property type="match status" value="1"/>
</dbReference>
<keyword evidence="3 22" id="KW-0597">Phosphoprotein</keyword>
<evidence type="ECO:0000256" key="15">
    <source>
        <dbReference type="ARBA" id="ARBA00023137"/>
    </source>
</evidence>
<dbReference type="GO" id="GO:0046872">
    <property type="term" value="F:metal ion binding"/>
    <property type="evidence" value="ECO:0007669"/>
    <property type="project" value="UniProtKB-KW"/>
</dbReference>
<dbReference type="SMART" id="SM00060">
    <property type="entry name" value="FN3"/>
    <property type="match status" value="3"/>
</dbReference>
<evidence type="ECO:0000256" key="21">
    <source>
        <dbReference type="PROSITE-ProRule" id="PRU10141"/>
    </source>
</evidence>
<feature type="binding site" evidence="21">
    <location>
        <position position="1145"/>
    </location>
    <ligand>
        <name>ATP</name>
        <dbReference type="ChEBI" id="CHEBI:30616"/>
    </ligand>
</feature>
<keyword evidence="16" id="KW-1015">Disulfide bond</keyword>
<evidence type="ECO:0000256" key="12">
    <source>
        <dbReference type="ARBA" id="ARBA00022840"/>
    </source>
</evidence>
<evidence type="ECO:0000259" key="25">
    <source>
        <dbReference type="PROSITE" id="PS50853"/>
    </source>
</evidence>
<evidence type="ECO:0000256" key="3">
    <source>
        <dbReference type="ARBA" id="ARBA00022553"/>
    </source>
</evidence>